<reference evidence="4" key="1">
    <citation type="journal article" date="2011" name="Nat. Commun.">
        <title>Effector diversification within compartments of the Leptosphaeria maculans genome affected by Repeat-Induced Point mutations.</title>
        <authorList>
            <person name="Rouxel T."/>
            <person name="Grandaubert J."/>
            <person name="Hane J.K."/>
            <person name="Hoede C."/>
            <person name="van de Wouw A.P."/>
            <person name="Couloux A."/>
            <person name="Dominguez V."/>
            <person name="Anthouard V."/>
            <person name="Bally P."/>
            <person name="Bourras S."/>
            <person name="Cozijnsen A.J."/>
            <person name="Ciuffetti L.M."/>
            <person name="Degrave A."/>
            <person name="Dilmaghani A."/>
            <person name="Duret L."/>
            <person name="Fudal I."/>
            <person name="Goodwin S.B."/>
            <person name="Gout L."/>
            <person name="Glaser N."/>
            <person name="Linglin J."/>
            <person name="Kema G.H.J."/>
            <person name="Lapalu N."/>
            <person name="Lawrence C.B."/>
            <person name="May K."/>
            <person name="Meyer M."/>
            <person name="Ollivier B."/>
            <person name="Poulain J."/>
            <person name="Schoch C.L."/>
            <person name="Simon A."/>
            <person name="Spatafora J.W."/>
            <person name="Stachowiak A."/>
            <person name="Turgeon B.G."/>
            <person name="Tyler B.M."/>
            <person name="Vincent D."/>
            <person name="Weissenbach J."/>
            <person name="Amselem J."/>
            <person name="Quesneville H."/>
            <person name="Oliver R.P."/>
            <person name="Wincker P."/>
            <person name="Balesdent M.-H."/>
            <person name="Howlett B.J."/>
        </authorList>
    </citation>
    <scope>NUCLEOTIDE SEQUENCE [LARGE SCALE GENOMIC DNA]</scope>
    <source>
        <strain evidence="4">JN3 / isolate v23.1.3 / race Av1-4-5-6-7-8</strain>
    </source>
</reference>
<dbReference type="HOGENOM" id="CLU_036104_0_0_1"/>
<dbReference type="OrthoDB" id="3246050at2759"/>
<gene>
    <name evidence="3" type="ORF">LEMA_P102060.1</name>
</gene>
<evidence type="ECO:0000256" key="1">
    <source>
        <dbReference type="SAM" id="MobiDB-lite"/>
    </source>
</evidence>
<dbReference type="AlphaFoldDB" id="E5A0L5"/>
<dbReference type="Pfam" id="PF23155">
    <property type="entry name" value="DUF7053"/>
    <property type="match status" value="1"/>
</dbReference>
<sequence length="555" mass="62381">MCSDFVCFLGRGTALLLLMLWQYELVVTLVGRGLVFNRRPETCTILVAMNPTGQLVDETSTAIFAALLPKRFLLLQLHRQITARRVYPYFSENITETLNREFASESRSKIRKMPKTVVFTTITPLPVGITRKSVLDMYKDHVSMIDLNPLVVERYACRPPSYAPTDEYWSTWYTIKDRVSYLPGGLAQGSVSYHACFNDCKDGLETHVYAPLGLEIRGKWSVGGRLPGEPKPPCEPGLEGSETWSLHSLVEKLVERAHILESNFANERLQALRNVDPGERMGHGDIFIAPPPDYEGSDEESDTISPGCISHLRCHSDPVLSPGFSSSSTLYDQNVNEPSETKDEDRSDFSRRVLEEKSISTSAPEPHSILLPAKSYEDDIAKQPRPALLCPNLQTERIISLLPLSPRSPRDSLDSPVQHALDSAHYLPYDAQDRPISFTFSFDPRSPFDKRSTSESPHSSQQHLLDDIDNAIDEVFQYTSPPPATTAEIVQAKKCDILLATKFDQSQDVLPQTTYAPKRKRKDSVVPLHEYVDKELPALPLVSPKDQKWRKTLGL</sequence>
<dbReference type="STRING" id="985895.E5A0L5"/>
<feature type="region of interest" description="Disordered" evidence="1">
    <location>
        <begin position="325"/>
        <end position="350"/>
    </location>
</feature>
<protein>
    <submittedName>
        <fullName evidence="3">Predicted protein</fullName>
    </submittedName>
</protein>
<dbReference type="EMBL" id="FP929130">
    <property type="protein sequence ID" value="CBX97075.1"/>
    <property type="molecule type" value="Genomic_DNA"/>
</dbReference>
<evidence type="ECO:0000259" key="2">
    <source>
        <dbReference type="Pfam" id="PF23155"/>
    </source>
</evidence>
<dbReference type="InParanoid" id="E5A0L5"/>
<proteinExistence type="predicted"/>
<feature type="compositionally biased region" description="Polar residues" evidence="1">
    <location>
        <begin position="325"/>
        <end position="338"/>
    </location>
</feature>
<dbReference type="PANTHER" id="PTHR38117">
    <property type="entry name" value="NACHT AND WD40 DOMAIN PROTEIN"/>
    <property type="match status" value="1"/>
</dbReference>
<dbReference type="Proteomes" id="UP000002668">
    <property type="component" value="Genome"/>
</dbReference>
<feature type="compositionally biased region" description="Basic and acidic residues" evidence="1">
    <location>
        <begin position="339"/>
        <end position="350"/>
    </location>
</feature>
<name>E5A0L5_LEPMJ</name>
<feature type="domain" description="DUF7053" evidence="2">
    <location>
        <begin position="115"/>
        <end position="270"/>
    </location>
</feature>
<accession>E5A0L5</accession>
<dbReference type="eggNOG" id="ENOG502S0IF">
    <property type="taxonomic scope" value="Eukaryota"/>
</dbReference>
<evidence type="ECO:0000313" key="4">
    <source>
        <dbReference type="Proteomes" id="UP000002668"/>
    </source>
</evidence>
<evidence type="ECO:0000313" key="3">
    <source>
        <dbReference type="EMBL" id="CBX97075.1"/>
    </source>
</evidence>
<dbReference type="VEuPathDB" id="FungiDB:LEMA_P102060.1"/>
<organism evidence="4">
    <name type="scientific">Leptosphaeria maculans (strain JN3 / isolate v23.1.3 / race Av1-4-5-6-7-8)</name>
    <name type="common">Blackleg fungus</name>
    <name type="synonym">Phoma lingam</name>
    <dbReference type="NCBI Taxonomy" id="985895"/>
    <lineage>
        <taxon>Eukaryota</taxon>
        <taxon>Fungi</taxon>
        <taxon>Dikarya</taxon>
        <taxon>Ascomycota</taxon>
        <taxon>Pezizomycotina</taxon>
        <taxon>Dothideomycetes</taxon>
        <taxon>Pleosporomycetidae</taxon>
        <taxon>Pleosporales</taxon>
        <taxon>Pleosporineae</taxon>
        <taxon>Leptosphaeriaceae</taxon>
        <taxon>Plenodomus</taxon>
        <taxon>Plenodomus lingam/Leptosphaeria maculans species complex</taxon>
    </lineage>
</organism>
<keyword evidence="4" id="KW-1185">Reference proteome</keyword>
<dbReference type="InterPro" id="IPR055481">
    <property type="entry name" value="DUF7053"/>
</dbReference>
<dbReference type="PANTHER" id="PTHR38117:SF2">
    <property type="entry name" value="NACHT AND WD40 DOMAIN PROTEIN"/>
    <property type="match status" value="1"/>
</dbReference>